<keyword evidence="1" id="KW-1133">Transmembrane helix</keyword>
<gene>
    <name evidence="2" type="ORF">J15TS10_23150</name>
</gene>
<proteinExistence type="predicted"/>
<evidence type="ECO:0000313" key="2">
    <source>
        <dbReference type="EMBL" id="GIP58501.1"/>
    </source>
</evidence>
<dbReference type="EMBL" id="BOSM01000003">
    <property type="protein sequence ID" value="GIP58501.1"/>
    <property type="molecule type" value="Genomic_DNA"/>
</dbReference>
<keyword evidence="1" id="KW-0812">Transmembrane</keyword>
<keyword evidence="1" id="KW-0472">Membrane</keyword>
<feature type="transmembrane region" description="Helical" evidence="1">
    <location>
        <begin position="64"/>
        <end position="81"/>
    </location>
</feature>
<protein>
    <submittedName>
        <fullName evidence="2">Uncharacterized protein</fullName>
    </submittedName>
</protein>
<sequence>MSTSAKQETNGEVLHKTQVGEVEMDYKAVFLTIIFVLVYIVVASILSALAGGSMLKLFTWSIRMFYALIPTSFFLTLYLVLNSDRSFNFLLVFVNLVILLVLLLVRGRLKKMEPIESYIEKRIMMLILVCLVGFPILHIYLFIEVFKGL</sequence>
<feature type="transmembrane region" description="Helical" evidence="1">
    <location>
        <begin position="87"/>
        <end position="105"/>
    </location>
</feature>
<accession>A0ABQ4MR62</accession>
<comment type="caution">
    <text evidence="2">The sequence shown here is derived from an EMBL/GenBank/DDBJ whole genome shotgun (WGS) entry which is preliminary data.</text>
</comment>
<organism evidence="2 3">
    <name type="scientific">Paenibacillus woosongensis</name>
    <dbReference type="NCBI Taxonomy" id="307580"/>
    <lineage>
        <taxon>Bacteria</taxon>
        <taxon>Bacillati</taxon>
        <taxon>Bacillota</taxon>
        <taxon>Bacilli</taxon>
        <taxon>Bacillales</taxon>
        <taxon>Paenibacillaceae</taxon>
        <taxon>Paenibacillus</taxon>
    </lineage>
</organism>
<reference evidence="2 3" key="1">
    <citation type="submission" date="2021-03" db="EMBL/GenBank/DDBJ databases">
        <title>Antimicrobial resistance genes in bacteria isolated from Japanese honey, and their potential for conferring macrolide and lincosamide resistance in the American foulbrood pathogen Paenibacillus larvae.</title>
        <authorList>
            <person name="Okamoto M."/>
            <person name="Kumagai M."/>
            <person name="Kanamori H."/>
            <person name="Takamatsu D."/>
        </authorList>
    </citation>
    <scope>NUCLEOTIDE SEQUENCE [LARGE SCALE GENOMIC DNA]</scope>
    <source>
        <strain evidence="2 3">J15TS10</strain>
    </source>
</reference>
<keyword evidence="3" id="KW-1185">Reference proteome</keyword>
<feature type="transmembrane region" description="Helical" evidence="1">
    <location>
        <begin position="125"/>
        <end position="143"/>
    </location>
</feature>
<name>A0ABQ4MR62_9BACL</name>
<feature type="transmembrane region" description="Helical" evidence="1">
    <location>
        <begin position="28"/>
        <end position="52"/>
    </location>
</feature>
<evidence type="ECO:0000313" key="3">
    <source>
        <dbReference type="Proteomes" id="UP000681290"/>
    </source>
</evidence>
<dbReference type="Proteomes" id="UP000681290">
    <property type="component" value="Unassembled WGS sequence"/>
</dbReference>
<evidence type="ECO:0000256" key="1">
    <source>
        <dbReference type="SAM" id="Phobius"/>
    </source>
</evidence>